<dbReference type="AlphaFoldDB" id="A0A0A0CV47"/>
<proteinExistence type="predicted"/>
<dbReference type="RefSeq" id="WP_034849111.1">
    <property type="nucleotide sequence ID" value="NZ_JANX01000914.1"/>
</dbReference>
<dbReference type="Proteomes" id="UP000029995">
    <property type="component" value="Unassembled WGS sequence"/>
</dbReference>
<comment type="caution">
    <text evidence="1">The sequence shown here is derived from an EMBL/GenBank/DDBJ whole genome shotgun (WGS) entry which is preliminary data.</text>
</comment>
<name>A0A0A0CV47_9PROT</name>
<organism evidence="1 2">
    <name type="scientific">Inquilinus limosus MP06</name>
    <dbReference type="NCBI Taxonomy" id="1398085"/>
    <lineage>
        <taxon>Bacteria</taxon>
        <taxon>Pseudomonadati</taxon>
        <taxon>Pseudomonadota</taxon>
        <taxon>Alphaproteobacteria</taxon>
        <taxon>Rhodospirillales</taxon>
        <taxon>Rhodospirillaceae</taxon>
        <taxon>Inquilinus</taxon>
    </lineage>
</organism>
<feature type="non-terminal residue" evidence="1">
    <location>
        <position position="62"/>
    </location>
</feature>
<gene>
    <name evidence="1" type="ORF">P409_33920</name>
</gene>
<protein>
    <submittedName>
        <fullName evidence="1">Uncharacterized protein</fullName>
    </submittedName>
</protein>
<dbReference type="EMBL" id="JANX01000914">
    <property type="protein sequence ID" value="KGM30296.1"/>
    <property type="molecule type" value="Genomic_DNA"/>
</dbReference>
<evidence type="ECO:0000313" key="2">
    <source>
        <dbReference type="Proteomes" id="UP000029995"/>
    </source>
</evidence>
<sequence>MDRADAILKAVQRIYDAAVSPDAWSGAVEAIAAAADGQRGSLLVEDQPQRRADLMIGWRWDP</sequence>
<reference evidence="1 2" key="1">
    <citation type="submission" date="2014-01" db="EMBL/GenBank/DDBJ databases">
        <title>Genome sequence determination for a cystic fibrosis isolate, Inquilinus limosus.</title>
        <authorList>
            <person name="Pino M."/>
            <person name="Di Conza J."/>
            <person name="Gutkind G."/>
        </authorList>
    </citation>
    <scope>NUCLEOTIDE SEQUENCE [LARGE SCALE GENOMIC DNA]</scope>
    <source>
        <strain evidence="1 2">MP06</strain>
    </source>
</reference>
<accession>A0A0A0CV47</accession>
<evidence type="ECO:0000313" key="1">
    <source>
        <dbReference type="EMBL" id="KGM30296.1"/>
    </source>
</evidence>